<gene>
    <name evidence="2" type="ORF">P170DRAFT_479598</name>
</gene>
<dbReference type="STRING" id="1392250.A0A2I2FWR9"/>
<dbReference type="EMBL" id="MSFO01000008">
    <property type="protein sequence ID" value="PLB45068.1"/>
    <property type="molecule type" value="Genomic_DNA"/>
</dbReference>
<dbReference type="Proteomes" id="UP000234275">
    <property type="component" value="Unassembled WGS sequence"/>
</dbReference>
<sequence length="99" mass="11039">MPPPSLLPAQPRAIVTTAQRYKRWLSYNSATRSQMPTHTEQPHQHLTARGQPRKEVALPSQESPSGAAQYALTTLDQIVNWARQSSLYPMTFGLACCAF</sequence>
<dbReference type="VEuPathDB" id="FungiDB:P170DRAFT_479598"/>
<dbReference type="AlphaFoldDB" id="A0A2I2FWR9"/>
<dbReference type="GO" id="GO:0008137">
    <property type="term" value="F:NADH dehydrogenase (ubiquinone) activity"/>
    <property type="evidence" value="ECO:0007669"/>
    <property type="project" value="TreeGrafter"/>
</dbReference>
<evidence type="ECO:0000256" key="1">
    <source>
        <dbReference type="SAM" id="MobiDB-lite"/>
    </source>
</evidence>
<dbReference type="GO" id="GO:0032981">
    <property type="term" value="P:mitochondrial respiratory chain complex I assembly"/>
    <property type="evidence" value="ECO:0007669"/>
    <property type="project" value="TreeGrafter"/>
</dbReference>
<dbReference type="GO" id="GO:0009060">
    <property type="term" value="P:aerobic respiration"/>
    <property type="evidence" value="ECO:0007669"/>
    <property type="project" value="TreeGrafter"/>
</dbReference>
<dbReference type="OrthoDB" id="268400at2759"/>
<reference evidence="2 3" key="1">
    <citation type="submission" date="2016-12" db="EMBL/GenBank/DDBJ databases">
        <title>The genomes of Aspergillus section Nigri reveals drivers in fungal speciation.</title>
        <authorList>
            <consortium name="DOE Joint Genome Institute"/>
            <person name="Vesth T.C."/>
            <person name="Nybo J."/>
            <person name="Theobald S."/>
            <person name="Brandl J."/>
            <person name="Frisvad J.C."/>
            <person name="Nielsen K.F."/>
            <person name="Lyhne E.K."/>
            <person name="Kogle M.E."/>
            <person name="Kuo A."/>
            <person name="Riley R."/>
            <person name="Clum A."/>
            <person name="Nolan M."/>
            <person name="Lipzen A."/>
            <person name="Salamov A."/>
            <person name="Henrissat B."/>
            <person name="Wiebenga A."/>
            <person name="De Vries R.P."/>
            <person name="Grigoriev I.V."/>
            <person name="Mortensen U.H."/>
            <person name="Andersen M.R."/>
            <person name="Baker S.E."/>
        </authorList>
    </citation>
    <scope>NUCLEOTIDE SEQUENCE [LARGE SCALE GENOMIC DNA]</scope>
    <source>
        <strain evidence="2 3">IBT 23096</strain>
    </source>
</reference>
<accession>A0A2I2FWR9</accession>
<dbReference type="RefSeq" id="XP_024700370.1">
    <property type="nucleotide sequence ID" value="XM_024853697.1"/>
</dbReference>
<evidence type="ECO:0000313" key="2">
    <source>
        <dbReference type="EMBL" id="PLB45068.1"/>
    </source>
</evidence>
<proteinExistence type="predicted"/>
<comment type="caution">
    <text evidence="2">The sequence shown here is derived from an EMBL/GenBank/DDBJ whole genome shotgun (WGS) entry which is preliminary data.</text>
</comment>
<dbReference type="Gene3D" id="3.40.50.12280">
    <property type="match status" value="1"/>
</dbReference>
<dbReference type="PANTHER" id="PTHR11995:SF14">
    <property type="entry name" value="NADH DEHYDROGENASE [UBIQUINONE] IRON-SULFUR PROTEIN 7, MITOCHONDRIAL"/>
    <property type="match status" value="1"/>
</dbReference>
<organism evidence="2 3">
    <name type="scientific">Aspergillus steynii IBT 23096</name>
    <dbReference type="NCBI Taxonomy" id="1392250"/>
    <lineage>
        <taxon>Eukaryota</taxon>
        <taxon>Fungi</taxon>
        <taxon>Dikarya</taxon>
        <taxon>Ascomycota</taxon>
        <taxon>Pezizomycotina</taxon>
        <taxon>Eurotiomycetes</taxon>
        <taxon>Eurotiomycetidae</taxon>
        <taxon>Eurotiales</taxon>
        <taxon>Aspergillaceae</taxon>
        <taxon>Aspergillus</taxon>
        <taxon>Aspergillus subgen. Circumdati</taxon>
    </lineage>
</organism>
<keyword evidence="3" id="KW-1185">Reference proteome</keyword>
<dbReference type="GeneID" id="36561395"/>
<dbReference type="PANTHER" id="PTHR11995">
    <property type="entry name" value="NADH DEHYDROGENASE"/>
    <property type="match status" value="1"/>
</dbReference>
<protein>
    <submittedName>
        <fullName evidence="2">Uncharacterized protein</fullName>
    </submittedName>
</protein>
<name>A0A2I2FWR9_9EURO</name>
<dbReference type="SUPFAM" id="SSF56770">
    <property type="entry name" value="HydA/Nqo6-like"/>
    <property type="match status" value="1"/>
</dbReference>
<evidence type="ECO:0000313" key="3">
    <source>
        <dbReference type="Proteomes" id="UP000234275"/>
    </source>
</evidence>
<feature type="compositionally biased region" description="Polar residues" evidence="1">
    <location>
        <begin position="29"/>
        <end position="39"/>
    </location>
</feature>
<feature type="region of interest" description="Disordered" evidence="1">
    <location>
        <begin position="29"/>
        <end position="65"/>
    </location>
</feature>
<dbReference type="GO" id="GO:0045271">
    <property type="term" value="C:respiratory chain complex I"/>
    <property type="evidence" value="ECO:0007669"/>
    <property type="project" value="TreeGrafter"/>
</dbReference>
<dbReference type="GO" id="GO:0005739">
    <property type="term" value="C:mitochondrion"/>
    <property type="evidence" value="ECO:0007669"/>
    <property type="project" value="GOC"/>
</dbReference>
<dbReference type="GO" id="GO:0015990">
    <property type="term" value="P:electron transport coupled proton transport"/>
    <property type="evidence" value="ECO:0007669"/>
    <property type="project" value="TreeGrafter"/>
</dbReference>